<evidence type="ECO:0000256" key="4">
    <source>
        <dbReference type="ARBA" id="ARBA00023180"/>
    </source>
</evidence>
<evidence type="ECO:0000256" key="3">
    <source>
        <dbReference type="ARBA" id="ARBA00023136"/>
    </source>
</evidence>
<protein>
    <submittedName>
        <fullName evidence="8">SLAM family member 9</fullName>
    </submittedName>
    <submittedName>
        <fullName evidence="10">T-lymphocyte surface antigen Ly-9-like isoform X1</fullName>
    </submittedName>
</protein>
<feature type="signal peptide" evidence="6">
    <location>
        <begin position="1"/>
        <end position="21"/>
    </location>
</feature>
<dbReference type="InterPro" id="IPR015631">
    <property type="entry name" value="CD2/SLAM_rcpt"/>
</dbReference>
<dbReference type="InterPro" id="IPR013106">
    <property type="entry name" value="Ig_V-set"/>
</dbReference>
<dbReference type="PROSITE" id="PS50835">
    <property type="entry name" value="IG_LIKE"/>
    <property type="match status" value="1"/>
</dbReference>
<reference evidence="8" key="2">
    <citation type="submission" date="2021-03" db="UniProtKB">
        <authorList>
            <consortium name="Ensembl"/>
        </authorList>
    </citation>
    <scope>IDENTIFICATION</scope>
</reference>
<dbReference type="Ensembl" id="ENSXETT00000123575">
    <property type="protein sequence ID" value="ENSXETP00000109960"/>
    <property type="gene ID" value="ENSXETG00000049284"/>
</dbReference>
<keyword evidence="5" id="KW-0812">Transmembrane</keyword>
<dbReference type="GeneID" id="116406763"/>
<evidence type="ECO:0000313" key="8">
    <source>
        <dbReference type="Ensembl" id="ENSXETP00000109960"/>
    </source>
</evidence>
<accession>A0A803JPR6</accession>
<dbReference type="Proteomes" id="UP000008143">
    <property type="component" value="Chromosome 8"/>
</dbReference>
<evidence type="ECO:0000313" key="10">
    <source>
        <dbReference type="RefSeq" id="XP_031747489.1"/>
    </source>
</evidence>
<evidence type="ECO:0000313" key="9">
    <source>
        <dbReference type="Proteomes" id="UP000008143"/>
    </source>
</evidence>
<organism evidence="8">
    <name type="scientific">Xenopus tropicalis</name>
    <name type="common">Western clawed frog</name>
    <name type="synonym">Silurana tropicalis</name>
    <dbReference type="NCBI Taxonomy" id="8364"/>
    <lineage>
        <taxon>Eukaryota</taxon>
        <taxon>Metazoa</taxon>
        <taxon>Chordata</taxon>
        <taxon>Craniata</taxon>
        <taxon>Vertebrata</taxon>
        <taxon>Euteleostomi</taxon>
        <taxon>Amphibia</taxon>
        <taxon>Batrachia</taxon>
        <taxon>Anura</taxon>
        <taxon>Pipoidea</taxon>
        <taxon>Pipidae</taxon>
        <taxon>Xenopodinae</taxon>
        <taxon>Xenopus</taxon>
        <taxon>Silurana</taxon>
    </lineage>
</organism>
<evidence type="ECO:0000256" key="2">
    <source>
        <dbReference type="ARBA" id="ARBA00022729"/>
    </source>
</evidence>
<dbReference type="SUPFAM" id="SSF48726">
    <property type="entry name" value="Immunoglobulin"/>
    <property type="match status" value="1"/>
</dbReference>
<feature type="domain" description="Ig-like" evidence="7">
    <location>
        <begin position="127"/>
        <end position="204"/>
    </location>
</feature>
<dbReference type="PANTHER" id="PTHR12080">
    <property type="entry name" value="SIGNALING LYMPHOCYTIC ACTIVATION MOLECULE"/>
    <property type="match status" value="1"/>
</dbReference>
<dbReference type="OMA" id="NYTLHCS"/>
<evidence type="ECO:0000259" key="7">
    <source>
        <dbReference type="PROSITE" id="PS50835"/>
    </source>
</evidence>
<comment type="subcellular location">
    <subcellularLocation>
        <location evidence="1">Membrane</location>
    </subcellularLocation>
</comment>
<gene>
    <name evidence="8 10 11" type="primary">LOC116406763</name>
</gene>
<dbReference type="PANTHER" id="PTHR12080:SF118">
    <property type="entry name" value="SLAM FAMILY MEMBER 9"/>
    <property type="match status" value="1"/>
</dbReference>
<keyword evidence="3 5" id="KW-0472">Membrane</keyword>
<proteinExistence type="predicted"/>
<dbReference type="Xenbase" id="XB-GENE-29091943">
    <property type="gene designation" value="LOC116406763"/>
</dbReference>
<keyword evidence="5" id="KW-1133">Transmembrane helix</keyword>
<dbReference type="GeneTree" id="ENSGT01030000234540"/>
<dbReference type="KEGG" id="xtr:116406763"/>
<dbReference type="Gene3D" id="2.60.40.10">
    <property type="entry name" value="Immunoglobulins"/>
    <property type="match status" value="2"/>
</dbReference>
<sequence>MKPIELVFFLSLVLQICSVTGNGPVPVIDHVEGSVVLPYSLSVPVREAYWDFPCNGHRVKVAEFRDQKFSITREEFRSRMDCSDNGTSLMIRNLRMNDSGIYTALIYDTEQRRHEISYNLTVFKLVPKPDIKKRNEDGQCNYTLHCSIQSDSSALSYSWMYRYNNFEYQHYANGSTIQISAQKNTWEFLCLVENPVHKNNETFTVPTCHGIQTVNAENKRLRVLLIGATVPVLLAVVIAVFLITRIQIKMKADIIYKEIQVFPKKSTNQENGTDSKGLLYQETTYVDVKR</sequence>
<keyword evidence="2 6" id="KW-0732">Signal</keyword>
<evidence type="ECO:0000256" key="5">
    <source>
        <dbReference type="SAM" id="Phobius"/>
    </source>
</evidence>
<dbReference type="Pfam" id="PF07686">
    <property type="entry name" value="V-set"/>
    <property type="match status" value="1"/>
</dbReference>
<dbReference type="InterPro" id="IPR036179">
    <property type="entry name" value="Ig-like_dom_sf"/>
</dbReference>
<dbReference type="AlphaFoldDB" id="A0A803JPR6"/>
<feature type="chain" id="PRO_5044662934" evidence="6">
    <location>
        <begin position="22"/>
        <end position="290"/>
    </location>
</feature>
<keyword evidence="4" id="KW-0325">Glycoprotein</keyword>
<evidence type="ECO:0000313" key="11">
    <source>
        <dbReference type="Xenbase" id="XB-GENE-29091943"/>
    </source>
</evidence>
<reference evidence="10" key="3">
    <citation type="submission" date="2025-04" db="UniProtKB">
        <authorList>
            <consortium name="RefSeq"/>
        </authorList>
    </citation>
    <scope>IDENTIFICATION</scope>
    <source>
        <strain evidence="10">Nigerian</strain>
        <tissue evidence="10">Liver and blood</tissue>
    </source>
</reference>
<evidence type="ECO:0000256" key="6">
    <source>
        <dbReference type="SAM" id="SignalP"/>
    </source>
</evidence>
<name>A0A803JPR6_XENTR</name>
<evidence type="ECO:0000256" key="1">
    <source>
        <dbReference type="ARBA" id="ARBA00004370"/>
    </source>
</evidence>
<dbReference type="GO" id="GO:0016020">
    <property type="term" value="C:membrane"/>
    <property type="evidence" value="ECO:0007669"/>
    <property type="project" value="UniProtKB-SubCell"/>
</dbReference>
<dbReference type="InterPro" id="IPR007110">
    <property type="entry name" value="Ig-like_dom"/>
</dbReference>
<dbReference type="AGR" id="Xenbase:XB-GENE-29091943"/>
<feature type="transmembrane region" description="Helical" evidence="5">
    <location>
        <begin position="223"/>
        <end position="243"/>
    </location>
</feature>
<reference evidence="8" key="1">
    <citation type="journal article" date="2010" name="Science">
        <title>The genome of the Western clawed frog Xenopus tropicalis.</title>
        <authorList>
            <person name="Hellsten U."/>
            <person name="Harland R.M."/>
            <person name="Gilchrist M.J."/>
            <person name="Hendrix D."/>
            <person name="Jurka J."/>
            <person name="Kapitonov V."/>
            <person name="Ovcharenko I."/>
            <person name="Putnam N.H."/>
            <person name="Shu S."/>
            <person name="Taher L."/>
            <person name="Blitz I.L."/>
            <person name="Blumberg B."/>
            <person name="Dichmann D.S."/>
            <person name="Dubchak I."/>
            <person name="Amaya E."/>
            <person name="Detter J.C."/>
            <person name="Fletcher R."/>
            <person name="Gerhard D.S."/>
            <person name="Goodstein D."/>
            <person name="Graves T."/>
            <person name="Grigoriev I.V."/>
            <person name="Grimwood J."/>
            <person name="Kawashima T."/>
            <person name="Lindquist E."/>
            <person name="Lucas S.M."/>
            <person name="Mead P.E."/>
            <person name="Mitros T."/>
            <person name="Ogino H."/>
            <person name="Ohta Y."/>
            <person name="Poliakov A.V."/>
            <person name="Pollet N."/>
            <person name="Robert J."/>
            <person name="Salamov A."/>
            <person name="Sater A.K."/>
            <person name="Schmutz J."/>
            <person name="Terry A."/>
            <person name="Vize P.D."/>
            <person name="Warren W.C."/>
            <person name="Wells D."/>
            <person name="Wills A."/>
            <person name="Wilson R.K."/>
            <person name="Zimmerman L.B."/>
            <person name="Zorn A.M."/>
            <person name="Grainger R."/>
            <person name="Grammer T."/>
            <person name="Khokha M.K."/>
            <person name="Richardson P.M."/>
            <person name="Rokhsar D.S."/>
        </authorList>
    </citation>
    <scope>NUCLEOTIDE SEQUENCE [LARGE SCALE GENOMIC DNA]</scope>
    <source>
        <strain evidence="8">Nigerian</strain>
    </source>
</reference>
<keyword evidence="9" id="KW-1185">Reference proteome</keyword>
<dbReference type="InterPro" id="IPR013783">
    <property type="entry name" value="Ig-like_fold"/>
</dbReference>
<dbReference type="OrthoDB" id="9835793at2759"/>
<dbReference type="RefSeq" id="XP_031747489.1">
    <property type="nucleotide sequence ID" value="XM_031891629.1"/>
</dbReference>